<proteinExistence type="predicted"/>
<evidence type="ECO:0000313" key="7">
    <source>
        <dbReference type="Proteomes" id="UP000887566"/>
    </source>
</evidence>
<feature type="transmembrane region" description="Helical" evidence="5">
    <location>
        <begin position="47"/>
        <end position="71"/>
    </location>
</feature>
<keyword evidence="4 5" id="KW-0472">Membrane</keyword>
<protein>
    <submittedName>
        <fullName evidence="8">G-protein coupled receptors family 1 profile domain-containing protein</fullName>
    </submittedName>
</protein>
<name>A0A914V1H3_9BILA</name>
<dbReference type="SUPFAM" id="SSF81321">
    <property type="entry name" value="Family A G protein-coupled receptor-like"/>
    <property type="match status" value="1"/>
</dbReference>
<feature type="transmembrane region" description="Helical" evidence="5">
    <location>
        <begin position="271"/>
        <end position="291"/>
    </location>
</feature>
<reference evidence="8" key="1">
    <citation type="submission" date="2022-11" db="UniProtKB">
        <authorList>
            <consortium name="WormBaseParasite"/>
        </authorList>
    </citation>
    <scope>IDENTIFICATION</scope>
</reference>
<dbReference type="AlphaFoldDB" id="A0A914V1H3"/>
<keyword evidence="7" id="KW-1185">Reference proteome</keyword>
<keyword evidence="2 5" id="KW-0812">Transmembrane</keyword>
<feature type="transmembrane region" description="Helical" evidence="5">
    <location>
        <begin position="227"/>
        <end position="251"/>
    </location>
</feature>
<dbReference type="Gene3D" id="1.20.1070.10">
    <property type="entry name" value="Rhodopsin 7-helix transmembrane proteins"/>
    <property type="match status" value="1"/>
</dbReference>
<keyword evidence="3 5" id="KW-1133">Transmembrane helix</keyword>
<dbReference type="CDD" id="cd00637">
    <property type="entry name" value="7tm_classA_rhodopsin-like"/>
    <property type="match status" value="1"/>
</dbReference>
<dbReference type="PROSITE" id="PS50262">
    <property type="entry name" value="G_PROTEIN_RECEP_F1_2"/>
    <property type="match status" value="1"/>
</dbReference>
<feature type="transmembrane region" description="Helical" evidence="5">
    <location>
        <begin position="180"/>
        <end position="206"/>
    </location>
</feature>
<sequence>MDPSLVKFFKIFSLALDVFLFLTGPIYILVLLALWKNRKEEVLKHAFFKLMISIGIADVGTMLNLFFTIRLAQWGLVPELFIWLGGRSSRLSTTLVFFFANSQALMVLIVAINRYTAYMVPLRHRQLWQDGKLLLWSIVGVWIIALISIIPVVFIFEYQIYISPVDNRTIYFQWVNADDYFYYSIPSAFIGRPLIAISVFILYGNIFFTAFRKYRQGSRAKTETEKAVLNMAIIGFLHCIGLAIAIFFFIAEEIAWTVFKYNLFDVQIVSFIGTLGYTLFSAVNPYALLIFSQPTRHHFFKMYRIPTSVSFYKRKNLINVAESAHVETRIAQQVKP</sequence>
<feature type="transmembrane region" description="Helical" evidence="5">
    <location>
        <begin position="91"/>
        <end position="112"/>
    </location>
</feature>
<evidence type="ECO:0000259" key="6">
    <source>
        <dbReference type="PROSITE" id="PS50262"/>
    </source>
</evidence>
<feature type="domain" description="G-protein coupled receptors family 1 profile" evidence="6">
    <location>
        <begin position="26"/>
        <end position="288"/>
    </location>
</feature>
<evidence type="ECO:0000256" key="3">
    <source>
        <dbReference type="ARBA" id="ARBA00022989"/>
    </source>
</evidence>
<dbReference type="GO" id="GO:0016020">
    <property type="term" value="C:membrane"/>
    <property type="evidence" value="ECO:0007669"/>
    <property type="project" value="UniProtKB-SubCell"/>
</dbReference>
<organism evidence="7 8">
    <name type="scientific">Plectus sambesii</name>
    <dbReference type="NCBI Taxonomy" id="2011161"/>
    <lineage>
        <taxon>Eukaryota</taxon>
        <taxon>Metazoa</taxon>
        <taxon>Ecdysozoa</taxon>
        <taxon>Nematoda</taxon>
        <taxon>Chromadorea</taxon>
        <taxon>Plectida</taxon>
        <taxon>Plectina</taxon>
        <taxon>Plectoidea</taxon>
        <taxon>Plectidae</taxon>
        <taxon>Plectus</taxon>
    </lineage>
</organism>
<dbReference type="WBParaSite" id="PSAMB.scaffold1449size31389.g13141.t1">
    <property type="protein sequence ID" value="PSAMB.scaffold1449size31389.g13141.t1"/>
    <property type="gene ID" value="PSAMB.scaffold1449size31389.g13141"/>
</dbReference>
<evidence type="ECO:0000256" key="4">
    <source>
        <dbReference type="ARBA" id="ARBA00023136"/>
    </source>
</evidence>
<dbReference type="PANTHER" id="PTHR31748:SF1">
    <property type="entry name" value="SERPENTINE RECEPTOR, CLASS V"/>
    <property type="match status" value="1"/>
</dbReference>
<comment type="subcellular location">
    <subcellularLocation>
        <location evidence="1">Membrane</location>
    </subcellularLocation>
</comment>
<dbReference type="Proteomes" id="UP000887566">
    <property type="component" value="Unplaced"/>
</dbReference>
<accession>A0A914V1H3</accession>
<evidence type="ECO:0000313" key="8">
    <source>
        <dbReference type="WBParaSite" id="PSAMB.scaffold1449size31389.g13141.t1"/>
    </source>
</evidence>
<dbReference type="InterPro" id="IPR017452">
    <property type="entry name" value="GPCR_Rhodpsn_7TM"/>
</dbReference>
<evidence type="ECO:0000256" key="1">
    <source>
        <dbReference type="ARBA" id="ARBA00004370"/>
    </source>
</evidence>
<evidence type="ECO:0000256" key="2">
    <source>
        <dbReference type="ARBA" id="ARBA00022692"/>
    </source>
</evidence>
<feature type="transmembrane region" description="Helical" evidence="5">
    <location>
        <begin position="133"/>
        <end position="160"/>
    </location>
</feature>
<dbReference type="Pfam" id="PF10323">
    <property type="entry name" value="7TM_GPCR_Srv"/>
    <property type="match status" value="1"/>
</dbReference>
<evidence type="ECO:0000256" key="5">
    <source>
        <dbReference type="SAM" id="Phobius"/>
    </source>
</evidence>
<feature type="transmembrane region" description="Helical" evidence="5">
    <location>
        <begin position="12"/>
        <end position="35"/>
    </location>
</feature>
<dbReference type="PANTHER" id="PTHR31748">
    <property type="entry name" value="SERPENTINE RECEPTOR, CLASS V"/>
    <property type="match status" value="1"/>
</dbReference>
<dbReference type="InterPro" id="IPR019426">
    <property type="entry name" value="7TM_GPCR_serpentine_rcpt_Srv"/>
</dbReference>